<evidence type="ECO:0000313" key="3">
    <source>
        <dbReference type="EMBL" id="MCA9758293.1"/>
    </source>
</evidence>
<dbReference type="PANTHER" id="PTHR43056">
    <property type="entry name" value="PEPTIDASE S9 PROLYL OLIGOPEPTIDASE"/>
    <property type="match status" value="1"/>
</dbReference>
<organism evidence="3 4">
    <name type="scientific">Eiseniibacteriota bacterium</name>
    <dbReference type="NCBI Taxonomy" id="2212470"/>
    <lineage>
        <taxon>Bacteria</taxon>
        <taxon>Candidatus Eiseniibacteriota</taxon>
    </lineage>
</organism>
<reference evidence="3" key="1">
    <citation type="submission" date="2020-04" db="EMBL/GenBank/DDBJ databases">
        <authorList>
            <person name="Zhang T."/>
        </authorList>
    </citation>
    <scope>NUCLEOTIDE SEQUENCE</scope>
    <source>
        <strain evidence="3">HKST-UBA02</strain>
    </source>
</reference>
<proteinExistence type="predicted"/>
<reference evidence="3" key="2">
    <citation type="journal article" date="2021" name="Microbiome">
        <title>Successional dynamics and alternative stable states in a saline activated sludge microbial community over 9 years.</title>
        <authorList>
            <person name="Wang Y."/>
            <person name="Ye J."/>
            <person name="Ju F."/>
            <person name="Liu L."/>
            <person name="Boyd J.A."/>
            <person name="Deng Y."/>
            <person name="Parks D.H."/>
            <person name="Jiang X."/>
            <person name="Yin X."/>
            <person name="Woodcroft B.J."/>
            <person name="Tyson G.W."/>
            <person name="Hugenholtz P."/>
            <person name="Polz M.F."/>
            <person name="Zhang T."/>
        </authorList>
    </citation>
    <scope>NUCLEOTIDE SEQUENCE</scope>
    <source>
        <strain evidence="3">HKST-UBA02</strain>
    </source>
</reference>
<evidence type="ECO:0000313" key="4">
    <source>
        <dbReference type="Proteomes" id="UP000739538"/>
    </source>
</evidence>
<dbReference type="EMBL" id="JAGQHS010000158">
    <property type="protein sequence ID" value="MCA9758293.1"/>
    <property type="molecule type" value="Genomic_DNA"/>
</dbReference>
<dbReference type="SUPFAM" id="SSF53474">
    <property type="entry name" value="alpha/beta-Hydrolases"/>
    <property type="match status" value="1"/>
</dbReference>
<gene>
    <name evidence="3" type="ORF">KDA27_21035</name>
</gene>
<dbReference type="AlphaFoldDB" id="A0A956NFP8"/>
<dbReference type="InterPro" id="IPR011042">
    <property type="entry name" value="6-blade_b-propeller_TolB-like"/>
</dbReference>
<evidence type="ECO:0000259" key="2">
    <source>
        <dbReference type="Pfam" id="PF00326"/>
    </source>
</evidence>
<dbReference type="Pfam" id="PF00326">
    <property type="entry name" value="Peptidase_S9"/>
    <property type="match status" value="1"/>
</dbReference>
<dbReference type="InterPro" id="IPR011659">
    <property type="entry name" value="WD40"/>
</dbReference>
<evidence type="ECO:0000256" key="1">
    <source>
        <dbReference type="SAM" id="MobiDB-lite"/>
    </source>
</evidence>
<dbReference type="Proteomes" id="UP000739538">
    <property type="component" value="Unassembled WGS sequence"/>
</dbReference>
<feature type="region of interest" description="Disordered" evidence="1">
    <location>
        <begin position="273"/>
        <end position="295"/>
    </location>
</feature>
<dbReference type="InterPro" id="IPR001375">
    <property type="entry name" value="Peptidase_S9_cat"/>
</dbReference>
<accession>A0A956NFP8</accession>
<comment type="caution">
    <text evidence="3">The sequence shown here is derived from an EMBL/GenBank/DDBJ whole genome shotgun (WGS) entry which is preliminary data.</text>
</comment>
<dbReference type="Gene3D" id="3.40.50.1820">
    <property type="entry name" value="alpha/beta hydrolase"/>
    <property type="match status" value="1"/>
</dbReference>
<dbReference type="Pfam" id="PF07676">
    <property type="entry name" value="PD40"/>
    <property type="match status" value="2"/>
</dbReference>
<name>A0A956NFP8_UNCEI</name>
<protein>
    <submittedName>
        <fullName evidence="3">S9 family peptidase</fullName>
    </submittedName>
</protein>
<dbReference type="InterPro" id="IPR050585">
    <property type="entry name" value="Xaa-Pro_dipeptidyl-ppase/CocE"/>
</dbReference>
<dbReference type="GO" id="GO:0006508">
    <property type="term" value="P:proteolysis"/>
    <property type="evidence" value="ECO:0007669"/>
    <property type="project" value="InterPro"/>
</dbReference>
<dbReference type="GO" id="GO:0008236">
    <property type="term" value="F:serine-type peptidase activity"/>
    <property type="evidence" value="ECO:0007669"/>
    <property type="project" value="InterPro"/>
</dbReference>
<sequence length="695" mass="76201">MSTQTAPYGSWKSPVTPQIVTQGSLNFSILRWDGDDLYWLEFRPEERGRGVILRWSSEDGIREITGSDVSVGTRVHEIGGGDFAVRDGILYYVDARDQRIYRQVAADGLPEGAPSVVIPVTPESVNGTVRFGDIEISPDGRWLFAVRETHPGATPESSEWKEARNDLVRIPADGSGAPTVISEGHDFFSFPRISPDGKKLAFTSWDHPRMPWDGTDLWVADVNAKGQVGTARHIAGGPEESIFQPEWSPDGRLHFSSDRTGWWNIYEWVELENDQGGGNPSDEQAPTDCGSEGREGRIHRVTSIEAEIGTAQWVLGLSHFAFLGDRIACVFASDGIDHLGFLDPHGAHPDVVRRARFPFTYYGRGGSIVSNGRNQIAFIAASSQMPPTIARLVVPADLTTMEFPHLVHASADIEIDPSNFSRAESIEFPTQFGRTAHALYYPPTNPAFQGPEGELPPLLVKSHGGPTACSTSELALGAQFWTSRGFAVIDVNYGGSTGYGRAYRMRLDGQWGVVDTEDCIAAAKYLAERGLVDGKRMAIRGGSAGGFTTLCALVFHDVFAAGASAYGIADLEALASDTHKFESRYLDRMVGPYPEAKQTYVERSPIHYVDKLSCPVILLHGTEDKVVPPAQSEIMAKALDEKGIPYALVLFEGERHGFRDAKNIQRALEAEYLFYAKVFGFEPADDFEPLEVKGL</sequence>
<dbReference type="InterPro" id="IPR029058">
    <property type="entry name" value="AB_hydrolase_fold"/>
</dbReference>
<dbReference type="SUPFAM" id="SSF82171">
    <property type="entry name" value="DPP6 N-terminal domain-like"/>
    <property type="match status" value="1"/>
</dbReference>
<dbReference type="Gene3D" id="2.120.10.30">
    <property type="entry name" value="TolB, C-terminal domain"/>
    <property type="match status" value="1"/>
</dbReference>
<dbReference type="PANTHER" id="PTHR43056:SF5">
    <property type="entry name" value="PEPTIDASE S9 PROLYL OLIGOPEPTIDASE CATALYTIC DOMAIN-CONTAINING PROTEIN"/>
    <property type="match status" value="1"/>
</dbReference>
<feature type="domain" description="Peptidase S9 prolyl oligopeptidase catalytic" evidence="2">
    <location>
        <begin position="477"/>
        <end position="680"/>
    </location>
</feature>